<comment type="caution">
    <text evidence="2">The sequence shown here is derived from an EMBL/GenBank/DDBJ whole genome shotgun (WGS) entry which is preliminary data.</text>
</comment>
<proteinExistence type="predicted"/>
<gene>
    <name evidence="2" type="ORF">F0P93_19120</name>
</gene>
<accession>A0A5N1JEP7</accession>
<evidence type="ECO:0000313" key="2">
    <source>
        <dbReference type="EMBL" id="KAA9349576.1"/>
    </source>
</evidence>
<dbReference type="AlphaFoldDB" id="A0A5N1JEP7"/>
<dbReference type="Proteomes" id="UP000326344">
    <property type="component" value="Unassembled WGS sequence"/>
</dbReference>
<sequence length="222" mass="25656">MDAKLNEEIIEQFIEEALLESFDVHPTRSEAVVGITTNELRREAEYLKGFISVKSSKEIEKLVKEERLDITNEYISYSSMYSNDWDHMYGSIVNDQFYFLSIIKFNDKITKLIFSETNKVLFPESNNDESKLTHAQIAMLCFFDKKPITANNSKDIASKYGYVNKTSGQKLFDTYRIILKDSNRKNSKNAIKNYEAILDLLENDKGKAEAGKELQQLKSKQT</sequence>
<keyword evidence="3" id="KW-1185">Reference proteome</keyword>
<dbReference type="RefSeq" id="WP_150878787.1">
    <property type="nucleotide sequence ID" value="NZ_VTWS01000005.1"/>
</dbReference>
<dbReference type="EMBL" id="VTWS01000005">
    <property type="protein sequence ID" value="KAA9349576.1"/>
    <property type="molecule type" value="Genomic_DNA"/>
</dbReference>
<evidence type="ECO:0000256" key="1">
    <source>
        <dbReference type="SAM" id="Coils"/>
    </source>
</evidence>
<protein>
    <submittedName>
        <fullName evidence="2">Uncharacterized protein</fullName>
    </submittedName>
</protein>
<keyword evidence="1" id="KW-0175">Coiled coil</keyword>
<organism evidence="2 3">
    <name type="scientific">Larkinella humicola</name>
    <dbReference type="NCBI Taxonomy" id="2607654"/>
    <lineage>
        <taxon>Bacteria</taxon>
        <taxon>Pseudomonadati</taxon>
        <taxon>Bacteroidota</taxon>
        <taxon>Cytophagia</taxon>
        <taxon>Cytophagales</taxon>
        <taxon>Spirosomataceae</taxon>
        <taxon>Larkinella</taxon>
    </lineage>
</organism>
<evidence type="ECO:0000313" key="3">
    <source>
        <dbReference type="Proteomes" id="UP000326344"/>
    </source>
</evidence>
<feature type="coiled-coil region" evidence="1">
    <location>
        <begin position="184"/>
        <end position="211"/>
    </location>
</feature>
<name>A0A5N1JEP7_9BACT</name>
<reference evidence="2 3" key="1">
    <citation type="submission" date="2019-09" db="EMBL/GenBank/DDBJ databases">
        <title>Genome Sequence of Larkinella sp MA1.</title>
        <authorList>
            <person name="Srinivasan S."/>
        </authorList>
    </citation>
    <scope>NUCLEOTIDE SEQUENCE [LARGE SCALE GENOMIC DNA]</scope>
    <source>
        <strain evidence="2 3">MA1</strain>
    </source>
</reference>